<dbReference type="InterPro" id="IPR005471">
    <property type="entry name" value="Tscrpt_reg_IclR_N"/>
</dbReference>
<gene>
    <name evidence="6" type="ORF">Q8791_09250</name>
</gene>
<evidence type="ECO:0000259" key="4">
    <source>
        <dbReference type="PROSITE" id="PS51077"/>
    </source>
</evidence>
<keyword evidence="7" id="KW-1185">Reference proteome</keyword>
<keyword evidence="1" id="KW-0805">Transcription regulation</keyword>
<proteinExistence type="predicted"/>
<dbReference type="InterPro" id="IPR036390">
    <property type="entry name" value="WH_DNA-bd_sf"/>
</dbReference>
<dbReference type="SUPFAM" id="SSF46785">
    <property type="entry name" value="Winged helix' DNA-binding domain"/>
    <property type="match status" value="1"/>
</dbReference>
<reference evidence="6 7" key="1">
    <citation type="submission" date="2023-08" db="EMBL/GenBank/DDBJ databases">
        <authorList>
            <person name="Girao M."/>
            <person name="Carvalho M.F."/>
        </authorList>
    </citation>
    <scope>NUCLEOTIDE SEQUENCE [LARGE SCALE GENOMIC DNA]</scope>
    <source>
        <strain evidence="6 7">CT-R113</strain>
    </source>
</reference>
<dbReference type="InterPro" id="IPR036388">
    <property type="entry name" value="WH-like_DNA-bd_sf"/>
</dbReference>
<evidence type="ECO:0000256" key="2">
    <source>
        <dbReference type="ARBA" id="ARBA00023125"/>
    </source>
</evidence>
<organism evidence="6 7">
    <name type="scientific">Nocardiopsis codii</name>
    <dbReference type="NCBI Taxonomy" id="3065942"/>
    <lineage>
        <taxon>Bacteria</taxon>
        <taxon>Bacillati</taxon>
        <taxon>Actinomycetota</taxon>
        <taxon>Actinomycetes</taxon>
        <taxon>Streptosporangiales</taxon>
        <taxon>Nocardiopsidaceae</taxon>
        <taxon>Nocardiopsis</taxon>
    </lineage>
</organism>
<dbReference type="PANTHER" id="PTHR30136:SF24">
    <property type="entry name" value="HTH-TYPE TRANSCRIPTIONAL REPRESSOR ALLR"/>
    <property type="match status" value="1"/>
</dbReference>
<dbReference type="RefSeq" id="WP_330091201.1">
    <property type="nucleotide sequence ID" value="NZ_JAUZMY010000007.1"/>
</dbReference>
<dbReference type="PROSITE" id="PS51078">
    <property type="entry name" value="ICLR_ED"/>
    <property type="match status" value="1"/>
</dbReference>
<feature type="domain" description="IclR-ED" evidence="5">
    <location>
        <begin position="71"/>
        <end position="253"/>
    </location>
</feature>
<keyword evidence="3" id="KW-0804">Transcription</keyword>
<dbReference type="InterPro" id="IPR029016">
    <property type="entry name" value="GAF-like_dom_sf"/>
</dbReference>
<protein>
    <submittedName>
        <fullName evidence="6">IclR family transcriptional regulator</fullName>
    </submittedName>
</protein>
<dbReference type="InterPro" id="IPR014757">
    <property type="entry name" value="Tscrpt_reg_IclR_C"/>
</dbReference>
<dbReference type="SUPFAM" id="SSF55781">
    <property type="entry name" value="GAF domain-like"/>
    <property type="match status" value="1"/>
</dbReference>
<dbReference type="EMBL" id="JAUZMY010000007">
    <property type="protein sequence ID" value="MEE2037404.1"/>
    <property type="molecule type" value="Genomic_DNA"/>
</dbReference>
<dbReference type="InterPro" id="IPR050707">
    <property type="entry name" value="HTH_MetabolicPath_Reg"/>
</dbReference>
<sequence length="260" mass="28627">MHSQSSTPPGTQTLRRGLDVVAAVARGATDLRAVCERTGISRSTTHRLLQLLVQEGYLRRGAESTYLLGPALIEYGFLALQQNPVPLVARPVLERLSGRFQDTVHLAIRDHDEVLYLDKIASLRGAETRSRIGYRMPLTTTGIGKSLILDEQEDAWERLFAADRRDGGAGEERSLDRFLEAMRRYRRLGATMDLEENEPGIRCVAAPIRDGSSSGVAAVSISATRPYMPMERMRALVPVLREAAEEISGLLGYPATGPRA</sequence>
<evidence type="ECO:0000313" key="6">
    <source>
        <dbReference type="EMBL" id="MEE2037404.1"/>
    </source>
</evidence>
<comment type="caution">
    <text evidence="6">The sequence shown here is derived from an EMBL/GenBank/DDBJ whole genome shotgun (WGS) entry which is preliminary data.</text>
</comment>
<dbReference type="Gene3D" id="3.30.450.40">
    <property type="match status" value="1"/>
</dbReference>
<keyword evidence="2" id="KW-0238">DNA-binding</keyword>
<evidence type="ECO:0000256" key="3">
    <source>
        <dbReference type="ARBA" id="ARBA00023163"/>
    </source>
</evidence>
<dbReference type="PANTHER" id="PTHR30136">
    <property type="entry name" value="HELIX-TURN-HELIX TRANSCRIPTIONAL REGULATOR, ICLR FAMILY"/>
    <property type="match status" value="1"/>
</dbReference>
<feature type="domain" description="HTH iclR-type" evidence="4">
    <location>
        <begin position="11"/>
        <end position="70"/>
    </location>
</feature>
<accession>A0ABU7K5D2</accession>
<evidence type="ECO:0000256" key="1">
    <source>
        <dbReference type="ARBA" id="ARBA00023015"/>
    </source>
</evidence>
<dbReference type="Pfam" id="PF01614">
    <property type="entry name" value="IclR_C"/>
    <property type="match status" value="1"/>
</dbReference>
<name>A0ABU7K5D2_9ACTN</name>
<dbReference type="SMART" id="SM00346">
    <property type="entry name" value="HTH_ICLR"/>
    <property type="match status" value="1"/>
</dbReference>
<evidence type="ECO:0000313" key="7">
    <source>
        <dbReference type="Proteomes" id="UP001356095"/>
    </source>
</evidence>
<dbReference type="Pfam" id="PF09339">
    <property type="entry name" value="HTH_IclR"/>
    <property type="match status" value="1"/>
</dbReference>
<dbReference type="PROSITE" id="PS51077">
    <property type="entry name" value="HTH_ICLR"/>
    <property type="match status" value="1"/>
</dbReference>
<dbReference type="Proteomes" id="UP001356095">
    <property type="component" value="Unassembled WGS sequence"/>
</dbReference>
<evidence type="ECO:0000259" key="5">
    <source>
        <dbReference type="PROSITE" id="PS51078"/>
    </source>
</evidence>
<dbReference type="Gene3D" id="1.10.10.10">
    <property type="entry name" value="Winged helix-like DNA-binding domain superfamily/Winged helix DNA-binding domain"/>
    <property type="match status" value="1"/>
</dbReference>